<accession>A0ABP3CJM4</accession>
<dbReference type="EMBL" id="BAAABU010000001">
    <property type="protein sequence ID" value="GAA0207565.1"/>
    <property type="molecule type" value="Genomic_DNA"/>
</dbReference>
<sequence length="140" mass="15567">MVAGTVVGMTQRKPAGVGFETWVERQIREAQDKGEFDDLPGAGKPLAGLSEPHDELWWVKDKVRREEGTMLPPTLQLRKEAAEARAAAGAAGTEDEVRRILGEINARITEAIRKPLSGPPLNMMPFDVEHVVREWRLSRS</sequence>
<feature type="domain" description="DnaJ homologue subfamily C member 28 conserved" evidence="1">
    <location>
        <begin position="22"/>
        <end position="87"/>
    </location>
</feature>
<proteinExistence type="predicted"/>
<name>A0ABP3CJM4_9PSEU</name>
<dbReference type="Pfam" id="PF09350">
    <property type="entry name" value="DJC28_CD"/>
    <property type="match status" value="1"/>
</dbReference>
<dbReference type="Proteomes" id="UP001500416">
    <property type="component" value="Unassembled WGS sequence"/>
</dbReference>
<comment type="caution">
    <text evidence="2">The sequence shown here is derived from an EMBL/GenBank/DDBJ whole genome shotgun (WGS) entry which is preliminary data.</text>
</comment>
<keyword evidence="3" id="KW-1185">Reference proteome</keyword>
<evidence type="ECO:0000313" key="3">
    <source>
        <dbReference type="Proteomes" id="UP001500416"/>
    </source>
</evidence>
<evidence type="ECO:0000259" key="1">
    <source>
        <dbReference type="Pfam" id="PF09350"/>
    </source>
</evidence>
<reference evidence="3" key="1">
    <citation type="journal article" date="2019" name="Int. J. Syst. Evol. Microbiol.">
        <title>The Global Catalogue of Microorganisms (GCM) 10K type strain sequencing project: providing services to taxonomists for standard genome sequencing and annotation.</title>
        <authorList>
            <consortium name="The Broad Institute Genomics Platform"/>
            <consortium name="The Broad Institute Genome Sequencing Center for Infectious Disease"/>
            <person name="Wu L."/>
            <person name="Ma J."/>
        </authorList>
    </citation>
    <scope>NUCLEOTIDE SEQUENCE [LARGE SCALE GENOMIC DNA]</scope>
    <source>
        <strain evidence="3">JCM 3380</strain>
    </source>
</reference>
<protein>
    <submittedName>
        <fullName evidence="2">DUF1992 domain-containing protein</fullName>
    </submittedName>
</protein>
<gene>
    <name evidence="2" type="ORF">GCM10010492_01420</name>
</gene>
<organism evidence="2 3">
    <name type="scientific">Saccharothrix mutabilis subsp. mutabilis</name>
    <dbReference type="NCBI Taxonomy" id="66855"/>
    <lineage>
        <taxon>Bacteria</taxon>
        <taxon>Bacillati</taxon>
        <taxon>Actinomycetota</taxon>
        <taxon>Actinomycetes</taxon>
        <taxon>Pseudonocardiales</taxon>
        <taxon>Pseudonocardiaceae</taxon>
        <taxon>Saccharothrix</taxon>
    </lineage>
</organism>
<evidence type="ECO:0000313" key="2">
    <source>
        <dbReference type="EMBL" id="GAA0207565.1"/>
    </source>
</evidence>
<dbReference type="InterPro" id="IPR018961">
    <property type="entry name" value="DnaJ_homolog_subfam-C_membr-28"/>
</dbReference>